<proteinExistence type="predicted"/>
<sequence>MDIISLLNHKLEIELFSELKDEISHGETGQDVSEELLLNMIKDKIHKYPFEISKPSDKEHFENQCCARCMGPRYSDIRCPSKIQEGDYCKKHAKQISEDDHLKFGRYDEPRPVINEKGNKIPWRDTSALEDIDTLVRYQHMNLQKLIK</sequence>
<dbReference type="EMBL" id="MN738840">
    <property type="protein sequence ID" value="QHT39254.1"/>
    <property type="molecule type" value="Genomic_DNA"/>
</dbReference>
<reference evidence="1" key="1">
    <citation type="journal article" date="2020" name="Nature">
        <title>Giant virus diversity and host interactions through global metagenomics.</title>
        <authorList>
            <person name="Schulz F."/>
            <person name="Roux S."/>
            <person name="Paez-Espino D."/>
            <person name="Jungbluth S."/>
            <person name="Walsh D.A."/>
            <person name="Denef V.J."/>
            <person name="McMahon K.D."/>
            <person name="Konstantinidis K.T."/>
            <person name="Eloe-Fadrosh E.A."/>
            <person name="Kyrpides N.C."/>
            <person name="Woyke T."/>
        </authorList>
    </citation>
    <scope>NUCLEOTIDE SEQUENCE</scope>
    <source>
        <strain evidence="1">GVMAG-S-ERX556126-94</strain>
    </source>
</reference>
<protein>
    <submittedName>
        <fullName evidence="1">Uncharacterized protein</fullName>
    </submittedName>
</protein>
<evidence type="ECO:0000313" key="1">
    <source>
        <dbReference type="EMBL" id="QHT39254.1"/>
    </source>
</evidence>
<name>A0A6C0FE91_9ZZZZ</name>
<accession>A0A6C0FE91</accession>
<organism evidence="1">
    <name type="scientific">viral metagenome</name>
    <dbReference type="NCBI Taxonomy" id="1070528"/>
    <lineage>
        <taxon>unclassified sequences</taxon>
        <taxon>metagenomes</taxon>
        <taxon>organismal metagenomes</taxon>
    </lineage>
</organism>
<dbReference type="AlphaFoldDB" id="A0A6C0FE91"/>